<evidence type="ECO:0000256" key="4">
    <source>
        <dbReference type="ARBA" id="ARBA00023098"/>
    </source>
</evidence>
<keyword evidence="3" id="KW-0808">Transferase</keyword>
<comment type="pathway">
    <text evidence="1">Lipid metabolism.</text>
</comment>
<dbReference type="GO" id="GO:0003841">
    <property type="term" value="F:1-acylglycerol-3-phosphate O-acyltransferase activity"/>
    <property type="evidence" value="ECO:0007669"/>
    <property type="project" value="TreeGrafter"/>
</dbReference>
<evidence type="ECO:0000313" key="7">
    <source>
        <dbReference type="EMBL" id="KYF65913.1"/>
    </source>
</evidence>
<dbReference type="SUPFAM" id="SSF69593">
    <property type="entry name" value="Glycerol-3-phosphate (1)-acyltransferase"/>
    <property type="match status" value="1"/>
</dbReference>
<sequence>MASAHPLDVLRFPLRAAGFVGLTFGMYGLLEVDTAISSAADREVVLHTWMRRYGRALLKLYGLDVRVGGLVHGEPAPGPGAAGRDRPAAAYYPGRDPSGVGRVFVMNHRSALDIMVTLAFFEATVVSRADLAGWPVVGMAARRVGTLFVDRSSKRSGSAVVQAMCAALKGGRGVMVYPEGTTFSGDEVRPFRAGAFTAACRVGAEIVPVGLVYGGAESSYVDESFAAHMARVSRARRIPVALEVGEPIATAGQNVDAVRDEAHLAVQALVRRARARLGSDASDA</sequence>
<evidence type="ECO:0000256" key="2">
    <source>
        <dbReference type="ARBA" id="ARBA00022516"/>
    </source>
</evidence>
<evidence type="ECO:0000313" key="8">
    <source>
        <dbReference type="Proteomes" id="UP000075260"/>
    </source>
</evidence>
<keyword evidence="2" id="KW-0444">Lipid biosynthesis</keyword>
<dbReference type="EMBL" id="JEMA01000789">
    <property type="protein sequence ID" value="KYF65913.1"/>
    <property type="molecule type" value="Genomic_DNA"/>
</dbReference>
<dbReference type="SMART" id="SM00563">
    <property type="entry name" value="PlsC"/>
    <property type="match status" value="1"/>
</dbReference>
<accession>A0A150QDC9</accession>
<gene>
    <name evidence="7" type="ORF">BE15_23510</name>
</gene>
<dbReference type="PANTHER" id="PTHR10434:SF64">
    <property type="entry name" value="1-ACYL-SN-GLYCEROL-3-PHOSPHATE ACYLTRANSFERASE-RELATED"/>
    <property type="match status" value="1"/>
</dbReference>
<name>A0A150QDC9_SORCE</name>
<organism evidence="7 8">
    <name type="scientific">Sorangium cellulosum</name>
    <name type="common">Polyangium cellulosum</name>
    <dbReference type="NCBI Taxonomy" id="56"/>
    <lineage>
        <taxon>Bacteria</taxon>
        <taxon>Pseudomonadati</taxon>
        <taxon>Myxococcota</taxon>
        <taxon>Polyangia</taxon>
        <taxon>Polyangiales</taxon>
        <taxon>Polyangiaceae</taxon>
        <taxon>Sorangium</taxon>
    </lineage>
</organism>
<evidence type="ECO:0000259" key="6">
    <source>
        <dbReference type="SMART" id="SM00563"/>
    </source>
</evidence>
<comment type="caution">
    <text evidence="7">The sequence shown here is derived from an EMBL/GenBank/DDBJ whole genome shotgun (WGS) entry which is preliminary data.</text>
</comment>
<reference evidence="7 8" key="1">
    <citation type="submission" date="2014-02" db="EMBL/GenBank/DDBJ databases">
        <title>The small core and large imbalanced accessory genome model reveals a collaborative survival strategy of Sorangium cellulosum strains in nature.</title>
        <authorList>
            <person name="Han K."/>
            <person name="Peng R."/>
            <person name="Blom J."/>
            <person name="Li Y.-Z."/>
        </authorList>
    </citation>
    <scope>NUCLEOTIDE SEQUENCE [LARGE SCALE GENOMIC DNA]</scope>
    <source>
        <strain evidence="7 8">So0008-312</strain>
    </source>
</reference>
<dbReference type="Proteomes" id="UP000075260">
    <property type="component" value="Unassembled WGS sequence"/>
</dbReference>
<evidence type="ECO:0000256" key="1">
    <source>
        <dbReference type="ARBA" id="ARBA00005189"/>
    </source>
</evidence>
<keyword evidence="5" id="KW-0012">Acyltransferase</keyword>
<evidence type="ECO:0000256" key="3">
    <source>
        <dbReference type="ARBA" id="ARBA00022679"/>
    </source>
</evidence>
<dbReference type="PANTHER" id="PTHR10434">
    <property type="entry name" value="1-ACYL-SN-GLYCEROL-3-PHOSPHATE ACYLTRANSFERASE"/>
    <property type="match status" value="1"/>
</dbReference>
<proteinExistence type="predicted"/>
<dbReference type="CDD" id="cd07989">
    <property type="entry name" value="LPLAT_AGPAT-like"/>
    <property type="match status" value="1"/>
</dbReference>
<protein>
    <recommendedName>
        <fullName evidence="6">Phospholipid/glycerol acyltransferase domain-containing protein</fullName>
    </recommendedName>
</protein>
<feature type="domain" description="Phospholipid/glycerol acyltransferase" evidence="6">
    <location>
        <begin position="102"/>
        <end position="214"/>
    </location>
</feature>
<dbReference type="InterPro" id="IPR002123">
    <property type="entry name" value="Plipid/glycerol_acylTrfase"/>
</dbReference>
<dbReference type="Pfam" id="PF01553">
    <property type="entry name" value="Acyltransferase"/>
    <property type="match status" value="1"/>
</dbReference>
<dbReference type="RefSeq" id="WP_061610846.1">
    <property type="nucleotide sequence ID" value="NZ_JEMA01000789.1"/>
</dbReference>
<dbReference type="OrthoDB" id="9806880at2"/>
<evidence type="ECO:0000256" key="5">
    <source>
        <dbReference type="ARBA" id="ARBA00023315"/>
    </source>
</evidence>
<keyword evidence="4" id="KW-0443">Lipid metabolism</keyword>
<dbReference type="GO" id="GO:0006654">
    <property type="term" value="P:phosphatidic acid biosynthetic process"/>
    <property type="evidence" value="ECO:0007669"/>
    <property type="project" value="TreeGrafter"/>
</dbReference>
<dbReference type="AlphaFoldDB" id="A0A150QDC9"/>